<evidence type="ECO:0000256" key="3">
    <source>
        <dbReference type="ARBA" id="ARBA00022989"/>
    </source>
</evidence>
<keyword evidence="2 5" id="KW-0812">Transmembrane</keyword>
<dbReference type="Pfam" id="PF01699">
    <property type="entry name" value="Na_Ca_ex"/>
    <property type="match status" value="2"/>
</dbReference>
<organism evidence="7 8">
    <name type="scientific">Leptonema illini</name>
    <dbReference type="NCBI Taxonomy" id="183"/>
    <lineage>
        <taxon>Bacteria</taxon>
        <taxon>Pseudomonadati</taxon>
        <taxon>Spirochaetota</taxon>
        <taxon>Spirochaetia</taxon>
        <taxon>Leptospirales</taxon>
        <taxon>Leptospiraceae</taxon>
        <taxon>Leptonema</taxon>
    </lineage>
</organism>
<feature type="domain" description="Sodium/calcium exchanger membrane region" evidence="6">
    <location>
        <begin position="5"/>
        <end position="152"/>
    </location>
</feature>
<feature type="transmembrane region" description="Helical" evidence="5">
    <location>
        <begin position="38"/>
        <end position="60"/>
    </location>
</feature>
<name>A0A833LYI5_9LEPT</name>
<dbReference type="InterPro" id="IPR004481">
    <property type="entry name" value="K/Na/Ca-exchanger"/>
</dbReference>
<evidence type="ECO:0000256" key="5">
    <source>
        <dbReference type="SAM" id="Phobius"/>
    </source>
</evidence>
<dbReference type="EMBL" id="WBUI01000011">
    <property type="protein sequence ID" value="KAB2931988.1"/>
    <property type="molecule type" value="Genomic_DNA"/>
</dbReference>
<dbReference type="GO" id="GO:0005262">
    <property type="term" value="F:calcium channel activity"/>
    <property type="evidence" value="ECO:0007669"/>
    <property type="project" value="TreeGrafter"/>
</dbReference>
<dbReference type="Gene3D" id="1.20.1420.30">
    <property type="entry name" value="NCX, central ion-binding region"/>
    <property type="match status" value="1"/>
</dbReference>
<dbReference type="NCBIfam" id="TIGR00367">
    <property type="entry name" value="calcium/sodium antiporter"/>
    <property type="match status" value="1"/>
</dbReference>
<evidence type="ECO:0000256" key="2">
    <source>
        <dbReference type="ARBA" id="ARBA00022692"/>
    </source>
</evidence>
<dbReference type="PANTHER" id="PTHR10846:SF8">
    <property type="entry name" value="INNER MEMBRANE PROTEIN YRBG"/>
    <property type="match status" value="1"/>
</dbReference>
<feature type="transmembrane region" description="Helical" evidence="5">
    <location>
        <begin position="299"/>
        <end position="318"/>
    </location>
</feature>
<keyword evidence="4 5" id="KW-0472">Membrane</keyword>
<reference evidence="7 8" key="1">
    <citation type="submission" date="2019-10" db="EMBL/GenBank/DDBJ databases">
        <title>Extracellular Electron Transfer in a Candidatus Methanoperedens spp. Enrichment Culture.</title>
        <authorList>
            <person name="Berger S."/>
            <person name="Rangel Shaw D."/>
            <person name="Berben T."/>
            <person name="In 'T Zandt M."/>
            <person name="Frank J."/>
            <person name="Reimann J."/>
            <person name="Jetten M.S.M."/>
            <person name="Welte C.U."/>
        </authorList>
    </citation>
    <scope>NUCLEOTIDE SEQUENCE [LARGE SCALE GENOMIC DNA]</scope>
    <source>
        <strain evidence="7">SB12</strain>
    </source>
</reference>
<gene>
    <name evidence="7" type="ORF">F9K24_11940</name>
</gene>
<dbReference type="GO" id="GO:0006874">
    <property type="term" value="P:intracellular calcium ion homeostasis"/>
    <property type="evidence" value="ECO:0007669"/>
    <property type="project" value="TreeGrafter"/>
</dbReference>
<feature type="transmembrane region" description="Helical" evidence="5">
    <location>
        <begin position="135"/>
        <end position="152"/>
    </location>
</feature>
<dbReference type="InterPro" id="IPR044880">
    <property type="entry name" value="NCX_ion-bd_dom_sf"/>
</dbReference>
<comment type="subcellular location">
    <subcellularLocation>
        <location evidence="1">Membrane</location>
        <topology evidence="1">Multi-pass membrane protein</topology>
    </subcellularLocation>
</comment>
<sequence>MLLTLTLFVIGFVLLIKGADFLVDGASSIARRFNISELAIGLTIVAFGTSLPELTVNLFASFSGNTDIAIGNVLGSNIANILLILGVSAMIYPLTTQRGTVWKEIPFSLLAVVCIAIMANDRFLDGMTMNDLGRADGLVLIAFFIIFLYYTFGLSATETSDVDTEEHKTRTLPVSALMIIGGLVALVVGGKWIVDGAVAIARFFDMSESLIGLTVVAVGTSLPELATSAMAAYKRQSDIAIGNVVGSNIFNVFWILGVSSTIRPLPFNEGANFDIATTVGATLLLFFALFVGRRHIIERWQGGVFILIYAAYTTFLVMRG</sequence>
<feature type="transmembrane region" description="Helical" evidence="5">
    <location>
        <begin position="72"/>
        <end position="93"/>
    </location>
</feature>
<evidence type="ECO:0000256" key="1">
    <source>
        <dbReference type="ARBA" id="ARBA00004141"/>
    </source>
</evidence>
<feature type="transmembrane region" description="Helical" evidence="5">
    <location>
        <begin position="105"/>
        <end position="123"/>
    </location>
</feature>
<comment type="caution">
    <text evidence="7">The sequence shown here is derived from an EMBL/GenBank/DDBJ whole genome shotgun (WGS) entry which is preliminary data.</text>
</comment>
<dbReference type="InterPro" id="IPR004837">
    <property type="entry name" value="NaCa_Exmemb"/>
</dbReference>
<evidence type="ECO:0000313" key="8">
    <source>
        <dbReference type="Proteomes" id="UP000460298"/>
    </source>
</evidence>
<evidence type="ECO:0000313" key="7">
    <source>
        <dbReference type="EMBL" id="KAB2931988.1"/>
    </source>
</evidence>
<dbReference type="AlphaFoldDB" id="A0A833LYI5"/>
<feature type="transmembrane region" description="Helical" evidence="5">
    <location>
        <begin position="239"/>
        <end position="259"/>
    </location>
</feature>
<protein>
    <submittedName>
        <fullName evidence="7">Calcium/sodium antiporter</fullName>
    </submittedName>
</protein>
<dbReference type="GO" id="GO:0008273">
    <property type="term" value="F:calcium, potassium:sodium antiporter activity"/>
    <property type="evidence" value="ECO:0007669"/>
    <property type="project" value="TreeGrafter"/>
</dbReference>
<evidence type="ECO:0000259" key="6">
    <source>
        <dbReference type="Pfam" id="PF01699"/>
    </source>
</evidence>
<dbReference type="GO" id="GO:0005886">
    <property type="term" value="C:plasma membrane"/>
    <property type="evidence" value="ECO:0007669"/>
    <property type="project" value="TreeGrafter"/>
</dbReference>
<keyword evidence="3 5" id="KW-1133">Transmembrane helix</keyword>
<feature type="transmembrane region" description="Helical" evidence="5">
    <location>
        <begin position="172"/>
        <end position="189"/>
    </location>
</feature>
<dbReference type="PANTHER" id="PTHR10846">
    <property type="entry name" value="SODIUM/POTASSIUM/CALCIUM EXCHANGER"/>
    <property type="match status" value="1"/>
</dbReference>
<proteinExistence type="predicted"/>
<feature type="domain" description="Sodium/calcium exchanger membrane region" evidence="6">
    <location>
        <begin position="175"/>
        <end position="317"/>
    </location>
</feature>
<feature type="transmembrane region" description="Helical" evidence="5">
    <location>
        <begin position="271"/>
        <end position="293"/>
    </location>
</feature>
<dbReference type="Proteomes" id="UP000460298">
    <property type="component" value="Unassembled WGS sequence"/>
</dbReference>
<evidence type="ECO:0000256" key="4">
    <source>
        <dbReference type="ARBA" id="ARBA00023136"/>
    </source>
</evidence>
<accession>A0A833LYI5</accession>